<feature type="non-terminal residue" evidence="1">
    <location>
        <position position="1"/>
    </location>
</feature>
<dbReference type="Proteomes" id="UP000824469">
    <property type="component" value="Unassembled WGS sequence"/>
</dbReference>
<dbReference type="AlphaFoldDB" id="A0AA38KFD7"/>
<gene>
    <name evidence="1" type="ORF">KI387_010467</name>
</gene>
<dbReference type="EMBL" id="JAHRHJ020000008">
    <property type="protein sequence ID" value="KAH9306063.1"/>
    <property type="molecule type" value="Genomic_DNA"/>
</dbReference>
<accession>A0AA38KFD7</accession>
<organism evidence="1 2">
    <name type="scientific">Taxus chinensis</name>
    <name type="common">Chinese yew</name>
    <name type="synonym">Taxus wallichiana var. chinensis</name>
    <dbReference type="NCBI Taxonomy" id="29808"/>
    <lineage>
        <taxon>Eukaryota</taxon>
        <taxon>Viridiplantae</taxon>
        <taxon>Streptophyta</taxon>
        <taxon>Embryophyta</taxon>
        <taxon>Tracheophyta</taxon>
        <taxon>Spermatophyta</taxon>
        <taxon>Pinopsida</taxon>
        <taxon>Pinidae</taxon>
        <taxon>Conifers II</taxon>
        <taxon>Cupressales</taxon>
        <taxon>Taxaceae</taxon>
        <taxon>Taxus</taxon>
    </lineage>
</organism>
<reference evidence="1 2" key="1">
    <citation type="journal article" date="2021" name="Nat. Plants">
        <title>The Taxus genome provides insights into paclitaxel biosynthesis.</title>
        <authorList>
            <person name="Xiong X."/>
            <person name="Gou J."/>
            <person name="Liao Q."/>
            <person name="Li Y."/>
            <person name="Zhou Q."/>
            <person name="Bi G."/>
            <person name="Li C."/>
            <person name="Du R."/>
            <person name="Wang X."/>
            <person name="Sun T."/>
            <person name="Guo L."/>
            <person name="Liang H."/>
            <person name="Lu P."/>
            <person name="Wu Y."/>
            <person name="Zhang Z."/>
            <person name="Ro D.K."/>
            <person name="Shang Y."/>
            <person name="Huang S."/>
            <person name="Yan J."/>
        </authorList>
    </citation>
    <scope>NUCLEOTIDE SEQUENCE [LARGE SCALE GENOMIC DNA]</scope>
    <source>
        <strain evidence="1">Ta-2019</strain>
    </source>
</reference>
<comment type="caution">
    <text evidence="1">The sequence shown here is derived from an EMBL/GenBank/DDBJ whole genome shotgun (WGS) entry which is preliminary data.</text>
</comment>
<keyword evidence="2" id="KW-1185">Reference proteome</keyword>
<sequence length="64" mass="7380">SPEQAQFLQNFYRGICPRLFSPTLLQPANSIQFMGEVQRQCGQLQACEKGIYRKVNSNRLVFTE</sequence>
<name>A0AA38KFD7_TAXCH</name>
<proteinExistence type="predicted"/>
<feature type="non-terminal residue" evidence="1">
    <location>
        <position position="64"/>
    </location>
</feature>
<evidence type="ECO:0000313" key="2">
    <source>
        <dbReference type="Proteomes" id="UP000824469"/>
    </source>
</evidence>
<evidence type="ECO:0000313" key="1">
    <source>
        <dbReference type="EMBL" id="KAH9306063.1"/>
    </source>
</evidence>
<protein>
    <submittedName>
        <fullName evidence="1">Uncharacterized protein</fullName>
    </submittedName>
</protein>